<evidence type="ECO:0000313" key="1">
    <source>
        <dbReference type="EMBL" id="TYK58776.1"/>
    </source>
</evidence>
<evidence type="ECO:0000313" key="2">
    <source>
        <dbReference type="Proteomes" id="UP000324029"/>
    </source>
</evidence>
<dbReference type="EMBL" id="VSRO01000003">
    <property type="protein sequence ID" value="TYK58776.1"/>
    <property type="molecule type" value="Genomic_DNA"/>
</dbReference>
<reference evidence="1 2" key="2">
    <citation type="submission" date="2019-08" db="EMBL/GenBank/DDBJ databases">
        <authorList>
            <person name="Brilhante M."/>
            <person name="Perreten V."/>
        </authorList>
    </citation>
    <scope>NUCLEOTIDE SEQUENCE [LARGE SCALE GENOMIC DNA]</scope>
    <source>
        <strain evidence="1 2">MCP106</strain>
    </source>
</reference>
<dbReference type="Proteomes" id="UP000324029">
    <property type="component" value="Unassembled WGS sequence"/>
</dbReference>
<name>A0A5D3GEF1_9PSED</name>
<organism evidence="1 2">
    <name type="scientific">Pseudomonas synxantha</name>
    <dbReference type="NCBI Taxonomy" id="47883"/>
    <lineage>
        <taxon>Bacteria</taxon>
        <taxon>Pseudomonadati</taxon>
        <taxon>Pseudomonadota</taxon>
        <taxon>Gammaproteobacteria</taxon>
        <taxon>Pseudomonadales</taxon>
        <taxon>Pseudomonadaceae</taxon>
        <taxon>Pseudomonas</taxon>
    </lineage>
</organism>
<dbReference type="AlphaFoldDB" id="A0A5D3GEF1"/>
<gene>
    <name evidence="1" type="ORF">FXO26_08255</name>
</gene>
<reference evidence="1 2" key="1">
    <citation type="submission" date="2019-08" db="EMBL/GenBank/DDBJ databases">
        <title>Subclass B2 metallo-beta lactamase from Pseudomonas synxantha.</title>
        <authorList>
            <person name="Poirel L."/>
            <person name="Palmieri M."/>
            <person name="Masseron A."/>
            <person name="Perreten V."/>
            <person name="Nordman P."/>
        </authorList>
    </citation>
    <scope>NUCLEOTIDE SEQUENCE [LARGE SCALE GENOMIC DNA]</scope>
    <source>
        <strain evidence="1 2">MCP106</strain>
    </source>
</reference>
<protein>
    <submittedName>
        <fullName evidence="1">Uncharacterized protein</fullName>
    </submittedName>
</protein>
<comment type="caution">
    <text evidence="1">The sequence shown here is derived from an EMBL/GenBank/DDBJ whole genome shotgun (WGS) entry which is preliminary data.</text>
</comment>
<sequence>MFAPVFCAAQNNCGSGLAREGGVSFNHLLADAPYSRASPLPHFPYCLGLILSGDGAGAAHHPCGSAPVAAGARSSPA</sequence>
<proteinExistence type="predicted"/>
<accession>A0A5D3GEF1</accession>